<feature type="transmembrane region" description="Helical" evidence="3">
    <location>
        <begin position="180"/>
        <end position="200"/>
    </location>
</feature>
<feature type="domain" description="RING-type" evidence="4">
    <location>
        <begin position="279"/>
        <end position="320"/>
    </location>
</feature>
<sequence>MNALFTRLGLGRNDGGAADGSDVEAGRGGGQRVLPFGIDMEEAGASVAPNNASQAGAGGGAEAGQQGQQQQAENRGNEANNQQPRTAAGIFRSFITRSMRAMSSQKYLLGAAIVHFLVEFVAAGVIIIMSWSAECPDPLRAYILVRVALMAVRLQFYILSVRAERRNPGGRSPAKNMVGVLESVQFIWFVLGNVWLFGSTCADSNPILYYGVLGFLAESYLIYGLPGIIVMMMMCILPVAICVLRAKARERARERERIIESLPSMRFRRDMTEDDNPTCCICLDEYEEGTRVRKLKCNHFYHQACIDEWLKKNLECPLCKARVGPDSGDSDGRREREESDGQRQREGRVQQGSEGGVAGSVVGGVIADMSGDQHGASVAHRDEEGFSSDSEIRLPPPPSPPSSVEMGDLSSSPEAERRSLIDRADRV</sequence>
<dbReference type="PANTHER" id="PTHR46225">
    <property type="entry name" value="C3H4 TYPE ZINC FINGER PROTEIN"/>
    <property type="match status" value="1"/>
</dbReference>
<reference evidence="5" key="1">
    <citation type="submission" date="2021-01" db="EMBL/GenBank/DDBJ databases">
        <authorList>
            <person name="Corre E."/>
            <person name="Pelletier E."/>
            <person name="Niang G."/>
            <person name="Scheremetjew M."/>
            <person name="Finn R."/>
            <person name="Kale V."/>
            <person name="Holt S."/>
            <person name="Cochrane G."/>
            <person name="Meng A."/>
            <person name="Brown T."/>
            <person name="Cohen L."/>
        </authorList>
    </citation>
    <scope>NUCLEOTIDE SEQUENCE</scope>
    <source>
        <strain evidence="5">NIES-2562</strain>
    </source>
</reference>
<accession>A0A7S3DEG4</accession>
<evidence type="ECO:0000256" key="2">
    <source>
        <dbReference type="SAM" id="MobiDB-lite"/>
    </source>
</evidence>
<proteinExistence type="predicted"/>
<keyword evidence="1" id="KW-0863">Zinc-finger</keyword>
<keyword evidence="1" id="KW-0479">Metal-binding</keyword>
<evidence type="ECO:0000256" key="1">
    <source>
        <dbReference type="PROSITE-ProRule" id="PRU00175"/>
    </source>
</evidence>
<dbReference type="InterPro" id="IPR013083">
    <property type="entry name" value="Znf_RING/FYVE/PHD"/>
</dbReference>
<dbReference type="SMART" id="SM00184">
    <property type="entry name" value="RING"/>
    <property type="match status" value="1"/>
</dbReference>
<keyword evidence="3" id="KW-0472">Membrane</keyword>
<feature type="region of interest" description="Disordered" evidence="2">
    <location>
        <begin position="324"/>
        <end position="427"/>
    </location>
</feature>
<dbReference type="SUPFAM" id="SSF57850">
    <property type="entry name" value="RING/U-box"/>
    <property type="match status" value="1"/>
</dbReference>
<dbReference type="InterPro" id="IPR001841">
    <property type="entry name" value="Znf_RING"/>
</dbReference>
<dbReference type="AlphaFoldDB" id="A0A7S3DEG4"/>
<dbReference type="PROSITE" id="PS50089">
    <property type="entry name" value="ZF_RING_2"/>
    <property type="match status" value="1"/>
</dbReference>
<dbReference type="EMBL" id="HBIB01026596">
    <property type="protein sequence ID" value="CAE0254958.1"/>
    <property type="molecule type" value="Transcribed_RNA"/>
</dbReference>
<keyword evidence="1" id="KW-0862">Zinc</keyword>
<feature type="compositionally biased region" description="Basic and acidic residues" evidence="2">
    <location>
        <begin position="330"/>
        <end position="348"/>
    </location>
</feature>
<keyword evidence="3" id="KW-0812">Transmembrane</keyword>
<evidence type="ECO:0000313" key="5">
    <source>
        <dbReference type="EMBL" id="CAE0254958.1"/>
    </source>
</evidence>
<feature type="transmembrane region" description="Helical" evidence="3">
    <location>
        <begin position="220"/>
        <end position="244"/>
    </location>
</feature>
<dbReference type="CDD" id="cd16454">
    <property type="entry name" value="RING-H2_PA-TM-RING"/>
    <property type="match status" value="1"/>
</dbReference>
<feature type="transmembrane region" description="Helical" evidence="3">
    <location>
        <begin position="107"/>
        <end position="133"/>
    </location>
</feature>
<evidence type="ECO:0000256" key="3">
    <source>
        <dbReference type="SAM" id="Phobius"/>
    </source>
</evidence>
<evidence type="ECO:0000259" key="4">
    <source>
        <dbReference type="PROSITE" id="PS50089"/>
    </source>
</evidence>
<protein>
    <recommendedName>
        <fullName evidence="4">RING-type domain-containing protein</fullName>
    </recommendedName>
</protein>
<feature type="region of interest" description="Disordered" evidence="2">
    <location>
        <begin position="11"/>
        <end position="83"/>
    </location>
</feature>
<dbReference type="Gene3D" id="3.30.40.10">
    <property type="entry name" value="Zinc/RING finger domain, C3HC4 (zinc finger)"/>
    <property type="match status" value="1"/>
</dbReference>
<dbReference type="PANTHER" id="PTHR46225:SF19">
    <property type="entry name" value="RING-TYPE DOMAIN-CONTAINING PROTEIN"/>
    <property type="match status" value="1"/>
</dbReference>
<feature type="compositionally biased region" description="Gly residues" evidence="2">
    <location>
        <begin position="353"/>
        <end position="362"/>
    </location>
</feature>
<feature type="transmembrane region" description="Helical" evidence="3">
    <location>
        <begin position="139"/>
        <end position="159"/>
    </location>
</feature>
<feature type="compositionally biased region" description="Low complexity" evidence="2">
    <location>
        <begin position="63"/>
        <end position="83"/>
    </location>
</feature>
<keyword evidence="3" id="KW-1133">Transmembrane helix</keyword>
<name>A0A7S3DEG4_9EUKA</name>
<dbReference type="Pfam" id="PF13639">
    <property type="entry name" value="zf-RING_2"/>
    <property type="match status" value="1"/>
</dbReference>
<gene>
    <name evidence="5" type="ORF">PBIL07802_LOCUS17209</name>
</gene>
<dbReference type="GO" id="GO:0008270">
    <property type="term" value="F:zinc ion binding"/>
    <property type="evidence" value="ECO:0007669"/>
    <property type="project" value="UniProtKB-KW"/>
</dbReference>
<feature type="compositionally biased region" description="Basic and acidic residues" evidence="2">
    <location>
        <begin position="414"/>
        <end position="427"/>
    </location>
</feature>
<organism evidence="5">
    <name type="scientific">Palpitomonas bilix</name>
    <dbReference type="NCBI Taxonomy" id="652834"/>
    <lineage>
        <taxon>Eukaryota</taxon>
        <taxon>Eukaryota incertae sedis</taxon>
    </lineage>
</organism>